<dbReference type="GO" id="GO:0007129">
    <property type="term" value="P:homologous chromosome pairing at meiosis"/>
    <property type="evidence" value="ECO:0007669"/>
    <property type="project" value="TreeGrafter"/>
</dbReference>
<dbReference type="GO" id="GO:0036297">
    <property type="term" value="P:interstrand cross-link repair"/>
    <property type="evidence" value="ECO:0007669"/>
    <property type="project" value="TreeGrafter"/>
</dbReference>
<name>F0WWB9_9STRA</name>
<accession>F0WWB9</accession>
<dbReference type="Pfam" id="PF14631">
    <property type="entry name" value="FancD2"/>
    <property type="match status" value="2"/>
</dbReference>
<dbReference type="GO" id="GO:0000793">
    <property type="term" value="C:condensed chromosome"/>
    <property type="evidence" value="ECO:0007669"/>
    <property type="project" value="TreeGrafter"/>
</dbReference>
<dbReference type="GO" id="GO:1990918">
    <property type="term" value="P:double-strand break repair involved in meiotic recombination"/>
    <property type="evidence" value="ECO:0007669"/>
    <property type="project" value="TreeGrafter"/>
</dbReference>
<dbReference type="GO" id="GO:0005634">
    <property type="term" value="C:nucleus"/>
    <property type="evidence" value="ECO:0007669"/>
    <property type="project" value="UniProtKB-SubCell"/>
</dbReference>
<dbReference type="PANTHER" id="PTHR32086">
    <property type="entry name" value="FANCONI ANEMIA GROUP D2 PROTEIN"/>
    <property type="match status" value="1"/>
</dbReference>
<keyword evidence="3" id="KW-0832">Ubl conjugation</keyword>
<dbReference type="InterPro" id="IPR029448">
    <property type="entry name" value="FANCD2"/>
</dbReference>
<evidence type="ECO:0000256" key="1">
    <source>
        <dbReference type="ARBA" id="ARBA00004123"/>
    </source>
</evidence>
<evidence type="ECO:0000313" key="6">
    <source>
        <dbReference type="EMBL" id="CCA25739.1"/>
    </source>
</evidence>
<dbReference type="GO" id="GO:0031573">
    <property type="term" value="P:mitotic intra-S DNA damage checkpoint signaling"/>
    <property type="evidence" value="ECO:0007669"/>
    <property type="project" value="TreeGrafter"/>
</dbReference>
<protein>
    <submittedName>
        <fullName evidence="6">PREDICTED: Fanconi anemia group D2 proteinlike puta</fullName>
    </submittedName>
</protein>
<reference evidence="6" key="2">
    <citation type="submission" date="2011-02" db="EMBL/GenBank/DDBJ databases">
        <authorList>
            <person name="MacLean D."/>
        </authorList>
    </citation>
    <scope>NUCLEOTIDE SEQUENCE</scope>
</reference>
<proteinExistence type="inferred from homology"/>
<dbReference type="PANTHER" id="PTHR32086:SF0">
    <property type="entry name" value="FANCONI ANEMIA GROUP D2 PROTEIN"/>
    <property type="match status" value="1"/>
</dbReference>
<dbReference type="EMBL" id="FR824363">
    <property type="protein sequence ID" value="CCA25739.1"/>
    <property type="molecule type" value="Genomic_DNA"/>
</dbReference>
<evidence type="ECO:0000256" key="2">
    <source>
        <dbReference type="ARBA" id="ARBA00022499"/>
    </source>
</evidence>
<gene>
    <name evidence="6" type="primary">AlNc14C318G10554</name>
    <name evidence="6" type="ORF">ALNC14_118830</name>
</gene>
<organism evidence="6">
    <name type="scientific">Albugo laibachii Nc14</name>
    <dbReference type="NCBI Taxonomy" id="890382"/>
    <lineage>
        <taxon>Eukaryota</taxon>
        <taxon>Sar</taxon>
        <taxon>Stramenopiles</taxon>
        <taxon>Oomycota</taxon>
        <taxon>Peronosporomycetes</taxon>
        <taxon>Albuginales</taxon>
        <taxon>Albuginaceae</taxon>
        <taxon>Albugo</taxon>
    </lineage>
</organism>
<comment type="subcellular location">
    <subcellularLocation>
        <location evidence="1">Nucleus</location>
    </subcellularLocation>
</comment>
<sequence>MSFCAQLWQAHNLAESQQEIHRQLQVQLTKEDSRITSHQVCDQLEELWAQKPNTLHQMLSLDTTQTGLPPKSYTFMSLLLCHEPLQEHLTALLIQKMIEYASTTQDINPTISHLVLQELRSMENKEGNTVEKLLCAVPVVPFPYQLEIIFLVPELARDAEIPRVTEILLEFFRAHEKIGKACLEALSSFHLSPQQLDSVVELTFEKAQSCSLEELPSLISYIMEYATISGFEENYKRLVEILEDRIHCSDKLTKETQTGMKCVWDCFVRCVQLHPRWLEKFLCLLGKKEPRDKQNFKRIEFWLLLIARENSVYNSQALSSIRKLVISGSIPLLVVGAAIKQYAWMLGDQISSLLDISETLIQSAEHSKLLLQFGALCMITLFTGLSLAKMVKSRETSSFYTRELLLLLAEMCETARTSQAVDVALDVLCWINYKGSVDSDFISSDLLHGAVQYNDAFDLEHLAVGEFLHPLKRLLDRSESFTFSQARKIYRLLFSIGSCEDSDLNQLIKKQLHQSDIRHIALGVIAAIAKIREMIVRFAFMSNELRNNKAHVKDCDRLRNQVKHEIETLGNYCFSQGPKCMSLLLFEIHHLVQSIQTTFKEAESRGEIIRAFVLISDYLETFLVDQFTNKCKSVEEVESSLAYTETEDDPWAPLIYMRLHDTSQYYLKLWELISDEDKRQRMWYLCPLLSALAYLFGQQGRMDKLNGLFSYPLQLVRNLESDEVVAKDPDSKVLICSMLWYAINWFRILLNCLTALPHSLSTDIITRLRHLVMLEKLLAGSISTSHHISIEQLYHNILPIPNWSRQRINDIGLDQKRLNFEKGPHQVQRKKTVRASFDSISGTFIPLQPSVLLILNICQPSTFLALQAESEYTSPTLLFQYLLSLCLNHLNGSFDKNSGSEDLSKSVTKEVCEKSASFCKFCLSETRIWSIVCNYIDALKELSKRDAESIHSDSNCYLVRSEVARCLEIYVSIARTLVQCSLSLSANAGRKKAFCASSDNQIFINSLLKLLVPRCEAEVGTIRVIDKSTKDRVWYQETIQQCFIRVHEMSHTFENDFVLAVNSVRTLSTMLSFFECTCPEYLEPGRCLNIGAPNPVNESILCKMRAQLNSLVRAHLQKSWTRSSSDKHDFSDVEILLRVYVQTTPVKLDAIQDLATNGMVKFLRQCNGEEEDSTEQDTIQNTFASLEEKTFETYHRIMLEMLVIAVRNLDFQLDESDKSLPYVLNYFMQSLLLFKVLVCLTQSFPSPKVLSTLFKFGSQYLVTMTKAIELFEVHLKSNTEAILDCVTVLQATTRRLQILCTHAKLLQTPTVTNQIPKMKKLLEILVSKGEQMAISNGISDACSTGILKARRIDGSTILRDKSQAQWTMGTDHIQEARSEVKKRRPGKM</sequence>
<evidence type="ECO:0000256" key="3">
    <source>
        <dbReference type="ARBA" id="ARBA00022843"/>
    </source>
</evidence>
<keyword evidence="4" id="KW-0539">Nucleus</keyword>
<comment type="similarity">
    <text evidence="5">Belongs to the Fanconi anemia protein FANCD2 family.</text>
</comment>
<dbReference type="HOGENOM" id="CLU_002068_1_0_1"/>
<reference evidence="6" key="1">
    <citation type="journal article" date="2011" name="PLoS Biol.">
        <title>Gene gain and loss during evolution of obligate parasitism in the white rust pathogen of Arabidopsis thaliana.</title>
        <authorList>
            <person name="Kemen E."/>
            <person name="Gardiner A."/>
            <person name="Schultz-Larsen T."/>
            <person name="Kemen A.C."/>
            <person name="Balmuth A.L."/>
            <person name="Robert-Seilaniantz A."/>
            <person name="Bailey K."/>
            <person name="Holub E."/>
            <person name="Studholme D.J."/>
            <person name="Maclean D."/>
            <person name="Jones J.D."/>
        </authorList>
    </citation>
    <scope>NUCLEOTIDE SEQUENCE</scope>
</reference>
<evidence type="ECO:0000256" key="5">
    <source>
        <dbReference type="ARBA" id="ARBA00093456"/>
    </source>
</evidence>
<dbReference type="GO" id="GO:0070182">
    <property type="term" value="F:DNA polymerase binding"/>
    <property type="evidence" value="ECO:0007669"/>
    <property type="project" value="TreeGrafter"/>
</dbReference>
<keyword evidence="2" id="KW-1017">Isopeptide bond</keyword>
<evidence type="ECO:0000256" key="4">
    <source>
        <dbReference type="ARBA" id="ARBA00023242"/>
    </source>
</evidence>